<dbReference type="AlphaFoldDB" id="A0A9P7E5N6"/>
<name>A0A9P7E5N6_9AGAM</name>
<dbReference type="RefSeq" id="XP_041190048.1">
    <property type="nucleotide sequence ID" value="XM_041329286.1"/>
</dbReference>
<feature type="signal peptide" evidence="13">
    <location>
        <begin position="1"/>
        <end position="20"/>
    </location>
</feature>
<dbReference type="GeneID" id="64623303"/>
<dbReference type="PANTHER" id="PTHR46300">
    <property type="entry name" value="P450, PUTATIVE (EUROFUNG)-RELATED-RELATED"/>
    <property type="match status" value="1"/>
</dbReference>
<dbReference type="PANTHER" id="PTHR46300:SF2">
    <property type="entry name" value="CYTOCHROME P450 MONOOXYGENASE ALNH-RELATED"/>
    <property type="match status" value="1"/>
</dbReference>
<keyword evidence="11" id="KW-0503">Monooxygenase</keyword>
<dbReference type="EMBL" id="JABBWG010000029">
    <property type="protein sequence ID" value="KAG1811449.1"/>
    <property type="molecule type" value="Genomic_DNA"/>
</dbReference>
<protein>
    <submittedName>
        <fullName evidence="14">Cytochrome P450</fullName>
    </submittedName>
</protein>
<evidence type="ECO:0000256" key="8">
    <source>
        <dbReference type="ARBA" id="ARBA00022989"/>
    </source>
</evidence>
<dbReference type="Pfam" id="PF00067">
    <property type="entry name" value="p450"/>
    <property type="match status" value="1"/>
</dbReference>
<dbReference type="GO" id="GO:0016705">
    <property type="term" value="F:oxidoreductase activity, acting on paired donors, with incorporation or reduction of molecular oxygen"/>
    <property type="evidence" value="ECO:0007669"/>
    <property type="project" value="InterPro"/>
</dbReference>
<evidence type="ECO:0000313" key="15">
    <source>
        <dbReference type="Proteomes" id="UP000807769"/>
    </source>
</evidence>
<dbReference type="InterPro" id="IPR001128">
    <property type="entry name" value="Cyt_P450"/>
</dbReference>
<keyword evidence="7" id="KW-0479">Metal-binding</keyword>
<keyword evidence="10" id="KW-0408">Iron</keyword>
<organism evidence="14 15">
    <name type="scientific">Suillus subaureus</name>
    <dbReference type="NCBI Taxonomy" id="48587"/>
    <lineage>
        <taxon>Eukaryota</taxon>
        <taxon>Fungi</taxon>
        <taxon>Dikarya</taxon>
        <taxon>Basidiomycota</taxon>
        <taxon>Agaricomycotina</taxon>
        <taxon>Agaricomycetes</taxon>
        <taxon>Agaricomycetidae</taxon>
        <taxon>Boletales</taxon>
        <taxon>Suillineae</taxon>
        <taxon>Suillaceae</taxon>
        <taxon>Suillus</taxon>
    </lineage>
</organism>
<dbReference type="Gene3D" id="1.10.630.10">
    <property type="entry name" value="Cytochrome P450"/>
    <property type="match status" value="1"/>
</dbReference>
<evidence type="ECO:0000256" key="4">
    <source>
        <dbReference type="ARBA" id="ARBA00010617"/>
    </source>
</evidence>
<keyword evidence="5" id="KW-0349">Heme</keyword>
<dbReference type="OrthoDB" id="2789670at2759"/>
<dbReference type="Proteomes" id="UP000807769">
    <property type="component" value="Unassembled WGS sequence"/>
</dbReference>
<keyword evidence="6" id="KW-0812">Transmembrane</keyword>
<dbReference type="GO" id="GO:0020037">
    <property type="term" value="F:heme binding"/>
    <property type="evidence" value="ECO:0007669"/>
    <property type="project" value="InterPro"/>
</dbReference>
<dbReference type="GO" id="GO:0004497">
    <property type="term" value="F:monooxygenase activity"/>
    <property type="evidence" value="ECO:0007669"/>
    <property type="project" value="UniProtKB-KW"/>
</dbReference>
<dbReference type="InterPro" id="IPR036396">
    <property type="entry name" value="Cyt_P450_sf"/>
</dbReference>
<evidence type="ECO:0000256" key="3">
    <source>
        <dbReference type="ARBA" id="ARBA00005179"/>
    </source>
</evidence>
<evidence type="ECO:0000256" key="12">
    <source>
        <dbReference type="ARBA" id="ARBA00023136"/>
    </source>
</evidence>
<dbReference type="InterPro" id="IPR050364">
    <property type="entry name" value="Cytochrome_P450_fung"/>
</dbReference>
<evidence type="ECO:0000256" key="9">
    <source>
        <dbReference type="ARBA" id="ARBA00023002"/>
    </source>
</evidence>
<dbReference type="SUPFAM" id="SSF48264">
    <property type="entry name" value="Cytochrome P450"/>
    <property type="match status" value="1"/>
</dbReference>
<keyword evidence="13" id="KW-0732">Signal</keyword>
<keyword evidence="8" id="KW-1133">Transmembrane helix</keyword>
<dbReference type="PRINTS" id="PR00463">
    <property type="entry name" value="EP450I"/>
</dbReference>
<keyword evidence="9" id="KW-0560">Oxidoreductase</keyword>
<comment type="subcellular location">
    <subcellularLocation>
        <location evidence="2">Membrane</location>
        <topology evidence="2">Single-pass membrane protein</topology>
    </subcellularLocation>
</comment>
<evidence type="ECO:0000256" key="10">
    <source>
        <dbReference type="ARBA" id="ARBA00023004"/>
    </source>
</evidence>
<keyword evidence="15" id="KW-1185">Reference proteome</keyword>
<evidence type="ECO:0000256" key="7">
    <source>
        <dbReference type="ARBA" id="ARBA00022723"/>
    </source>
</evidence>
<proteinExistence type="inferred from homology"/>
<evidence type="ECO:0000256" key="5">
    <source>
        <dbReference type="ARBA" id="ARBA00022617"/>
    </source>
</evidence>
<dbReference type="GO" id="GO:0016020">
    <property type="term" value="C:membrane"/>
    <property type="evidence" value="ECO:0007669"/>
    <property type="project" value="UniProtKB-SubCell"/>
</dbReference>
<sequence>TTTALQTFLLAIVLYPGIQACAHVEIDQVMRHDKMPCPDDRVSLPYLDAILCKVLRWYPLAPLGIPHATSNDDVYGGYFIPKGSNSYNLRALSWDEDMYPNASCFNPSHHLTVDGKLRDPFVHHCAFGHGR</sequence>
<gene>
    <name evidence="14" type="ORF">BJ212DRAFT_1214756</name>
</gene>
<evidence type="ECO:0000313" key="14">
    <source>
        <dbReference type="EMBL" id="KAG1811449.1"/>
    </source>
</evidence>
<evidence type="ECO:0000256" key="1">
    <source>
        <dbReference type="ARBA" id="ARBA00001971"/>
    </source>
</evidence>
<comment type="caution">
    <text evidence="14">The sequence shown here is derived from an EMBL/GenBank/DDBJ whole genome shotgun (WGS) entry which is preliminary data.</text>
</comment>
<evidence type="ECO:0000256" key="11">
    <source>
        <dbReference type="ARBA" id="ARBA00023033"/>
    </source>
</evidence>
<keyword evidence="12" id="KW-0472">Membrane</keyword>
<evidence type="ECO:0000256" key="13">
    <source>
        <dbReference type="SAM" id="SignalP"/>
    </source>
</evidence>
<comment type="pathway">
    <text evidence="3">Secondary metabolite biosynthesis.</text>
</comment>
<reference evidence="14" key="1">
    <citation type="journal article" date="2020" name="New Phytol.">
        <title>Comparative genomics reveals dynamic genome evolution in host specialist ectomycorrhizal fungi.</title>
        <authorList>
            <person name="Lofgren L.A."/>
            <person name="Nguyen N.H."/>
            <person name="Vilgalys R."/>
            <person name="Ruytinx J."/>
            <person name="Liao H.L."/>
            <person name="Branco S."/>
            <person name="Kuo A."/>
            <person name="LaButti K."/>
            <person name="Lipzen A."/>
            <person name="Andreopoulos W."/>
            <person name="Pangilinan J."/>
            <person name="Riley R."/>
            <person name="Hundley H."/>
            <person name="Na H."/>
            <person name="Barry K."/>
            <person name="Grigoriev I.V."/>
            <person name="Stajich J.E."/>
            <person name="Kennedy P.G."/>
        </authorList>
    </citation>
    <scope>NUCLEOTIDE SEQUENCE</scope>
    <source>
        <strain evidence="14">MN1</strain>
    </source>
</reference>
<feature type="non-terminal residue" evidence="14">
    <location>
        <position position="1"/>
    </location>
</feature>
<feature type="non-terminal residue" evidence="14">
    <location>
        <position position="131"/>
    </location>
</feature>
<feature type="chain" id="PRO_5040347469" evidence="13">
    <location>
        <begin position="21"/>
        <end position="131"/>
    </location>
</feature>
<dbReference type="InterPro" id="IPR002401">
    <property type="entry name" value="Cyt_P450_E_grp-I"/>
</dbReference>
<comment type="similarity">
    <text evidence="4">Belongs to the cytochrome P450 family.</text>
</comment>
<dbReference type="GO" id="GO:0005506">
    <property type="term" value="F:iron ion binding"/>
    <property type="evidence" value="ECO:0007669"/>
    <property type="project" value="InterPro"/>
</dbReference>
<accession>A0A9P7E5N6</accession>
<evidence type="ECO:0000256" key="2">
    <source>
        <dbReference type="ARBA" id="ARBA00004167"/>
    </source>
</evidence>
<comment type="cofactor">
    <cofactor evidence="1">
        <name>heme</name>
        <dbReference type="ChEBI" id="CHEBI:30413"/>
    </cofactor>
</comment>
<evidence type="ECO:0000256" key="6">
    <source>
        <dbReference type="ARBA" id="ARBA00022692"/>
    </source>
</evidence>